<evidence type="ECO:0000313" key="1">
    <source>
        <dbReference type="EMBL" id="KAK8227235.1"/>
    </source>
</evidence>
<accession>A0ABR1YFC0</accession>
<reference evidence="1 2" key="1">
    <citation type="submission" date="2024-04" db="EMBL/GenBank/DDBJ databases">
        <title>Phyllosticta paracitricarpa is synonymous to the EU quarantine fungus P. citricarpa based on phylogenomic analyses.</title>
        <authorList>
            <consortium name="Lawrence Berkeley National Laboratory"/>
            <person name="Van Ingen-Buijs V.A."/>
            <person name="Van Westerhoven A.C."/>
            <person name="Haridas S."/>
            <person name="Skiadas P."/>
            <person name="Martin F."/>
            <person name="Groenewald J.Z."/>
            <person name="Crous P.W."/>
            <person name="Seidl M.F."/>
        </authorList>
    </citation>
    <scope>NUCLEOTIDE SEQUENCE [LARGE SCALE GENOMIC DNA]</scope>
    <source>
        <strain evidence="1 2">CBS 123374</strain>
    </source>
</reference>
<comment type="caution">
    <text evidence="1">The sequence shown here is derived from an EMBL/GenBank/DDBJ whole genome shotgun (WGS) entry which is preliminary data.</text>
</comment>
<proteinExistence type="predicted"/>
<sequence>MDGPEIVLSKSSDWDLWLFNIKIRATGLGVWDLIDPAKYTKPQGLIEPNRPESLHINQSDLKDNSEYQRDFLNLKIYRLDLEEYRTQQQNLSAISLYIMRTVAPELLSRLAHLVSDHHPWEMMRILSIRLEPTSLERVVDADVGRRSLETSSDETEQKCRLQNAKASDVLELFDKKEIAMAKARKISAALRDDRSIYSYTIISSPADEEWLERIISEVTESKCNSTQDDVDCWRLNTRDLGSLYDYQSSDRPDTPNRHRFYFHLSGLIDDAKTI</sequence>
<gene>
    <name evidence="1" type="ORF">HDK90DRAFT_53371</name>
</gene>
<organism evidence="1 2">
    <name type="scientific">Phyllosticta capitalensis</name>
    <dbReference type="NCBI Taxonomy" id="121624"/>
    <lineage>
        <taxon>Eukaryota</taxon>
        <taxon>Fungi</taxon>
        <taxon>Dikarya</taxon>
        <taxon>Ascomycota</taxon>
        <taxon>Pezizomycotina</taxon>
        <taxon>Dothideomycetes</taxon>
        <taxon>Dothideomycetes incertae sedis</taxon>
        <taxon>Botryosphaeriales</taxon>
        <taxon>Phyllostictaceae</taxon>
        <taxon>Phyllosticta</taxon>
    </lineage>
</organism>
<dbReference type="Proteomes" id="UP001492380">
    <property type="component" value="Unassembled WGS sequence"/>
</dbReference>
<protein>
    <submittedName>
        <fullName evidence="1">Uncharacterized protein</fullName>
    </submittedName>
</protein>
<name>A0ABR1YFC0_9PEZI</name>
<keyword evidence="2" id="KW-1185">Reference proteome</keyword>
<dbReference type="EMBL" id="JBBWRZ010000010">
    <property type="protein sequence ID" value="KAK8227235.1"/>
    <property type="molecule type" value="Genomic_DNA"/>
</dbReference>
<evidence type="ECO:0000313" key="2">
    <source>
        <dbReference type="Proteomes" id="UP001492380"/>
    </source>
</evidence>